<reference evidence="7" key="1">
    <citation type="submission" date="2020-06" db="EMBL/GenBank/DDBJ databases">
        <title>Draft genome of Bugula neritina, a colonial animal packing powerful symbionts and potential medicines.</title>
        <authorList>
            <person name="Rayko M."/>
        </authorList>
    </citation>
    <scope>NUCLEOTIDE SEQUENCE [LARGE SCALE GENOMIC DNA]</scope>
    <source>
        <strain evidence="7">Kwan_BN1</strain>
    </source>
</reference>
<evidence type="ECO:0000313" key="8">
    <source>
        <dbReference type="Proteomes" id="UP000593567"/>
    </source>
</evidence>
<keyword evidence="4" id="KW-0520">NAD</keyword>
<organism evidence="7 8">
    <name type="scientific">Bugula neritina</name>
    <name type="common">Brown bryozoan</name>
    <name type="synonym">Sertularia neritina</name>
    <dbReference type="NCBI Taxonomy" id="10212"/>
    <lineage>
        <taxon>Eukaryota</taxon>
        <taxon>Metazoa</taxon>
        <taxon>Spiralia</taxon>
        <taxon>Lophotrochozoa</taxon>
        <taxon>Bryozoa</taxon>
        <taxon>Gymnolaemata</taxon>
        <taxon>Cheilostomatida</taxon>
        <taxon>Flustrina</taxon>
        <taxon>Buguloidea</taxon>
        <taxon>Bugulidae</taxon>
        <taxon>Bugula</taxon>
    </lineage>
</organism>
<gene>
    <name evidence="7" type="ORF">EB796_011093</name>
</gene>
<name>A0A7J7JZ12_BUGNE</name>
<comment type="subcellular location">
    <subcellularLocation>
        <location evidence="1">Nucleus</location>
    </subcellularLocation>
</comment>
<dbReference type="AlphaFoldDB" id="A0A7J7JZ12"/>
<dbReference type="GO" id="GO:0005634">
    <property type="term" value="C:nucleus"/>
    <property type="evidence" value="ECO:0007669"/>
    <property type="project" value="UniProtKB-SubCell"/>
</dbReference>
<dbReference type="Pfam" id="PF01661">
    <property type="entry name" value="Macro"/>
    <property type="match status" value="1"/>
</dbReference>
<dbReference type="InterPro" id="IPR002589">
    <property type="entry name" value="Macro_dom"/>
</dbReference>
<keyword evidence="5" id="KW-0539">Nucleus</keyword>
<sequence>MMLLLNAANGDLQHVGGLAYAIAQKGGFGIQQECNHYIRKYGKLMEGEVMTSSPGNLSCKKIIHAVWPKMGEWWKS</sequence>
<dbReference type="GO" id="GO:0005737">
    <property type="term" value="C:cytoplasm"/>
    <property type="evidence" value="ECO:0007669"/>
    <property type="project" value="TreeGrafter"/>
</dbReference>
<dbReference type="EMBL" id="VXIV02001686">
    <property type="protein sequence ID" value="KAF6030596.1"/>
    <property type="molecule type" value="Genomic_DNA"/>
</dbReference>
<evidence type="ECO:0000256" key="2">
    <source>
        <dbReference type="ARBA" id="ARBA00022676"/>
    </source>
</evidence>
<dbReference type="GO" id="GO:1990404">
    <property type="term" value="F:NAD+-protein mono-ADP-ribosyltransferase activity"/>
    <property type="evidence" value="ECO:0007669"/>
    <property type="project" value="TreeGrafter"/>
</dbReference>
<dbReference type="PANTHER" id="PTHR14453:SF102">
    <property type="entry name" value="PROTEIN MONO-ADP-RIBOSYLTRANSFERASE PARP14-LIKE"/>
    <property type="match status" value="1"/>
</dbReference>
<accession>A0A7J7JZ12</accession>
<keyword evidence="8" id="KW-1185">Reference proteome</keyword>
<dbReference type="SUPFAM" id="SSF52949">
    <property type="entry name" value="Macro domain-like"/>
    <property type="match status" value="1"/>
</dbReference>
<evidence type="ECO:0000313" key="7">
    <source>
        <dbReference type="EMBL" id="KAF6030596.1"/>
    </source>
</evidence>
<dbReference type="InterPro" id="IPR043472">
    <property type="entry name" value="Macro_dom-like"/>
</dbReference>
<evidence type="ECO:0000256" key="4">
    <source>
        <dbReference type="ARBA" id="ARBA00023027"/>
    </source>
</evidence>
<evidence type="ECO:0000256" key="3">
    <source>
        <dbReference type="ARBA" id="ARBA00022679"/>
    </source>
</evidence>
<comment type="caution">
    <text evidence="7">The sequence shown here is derived from an EMBL/GenBank/DDBJ whole genome shotgun (WGS) entry which is preliminary data.</text>
</comment>
<dbReference type="Gene3D" id="3.40.220.10">
    <property type="entry name" value="Leucine Aminopeptidase, subunit E, domain 1"/>
    <property type="match status" value="1"/>
</dbReference>
<dbReference type="GO" id="GO:0003714">
    <property type="term" value="F:transcription corepressor activity"/>
    <property type="evidence" value="ECO:0007669"/>
    <property type="project" value="TreeGrafter"/>
</dbReference>
<dbReference type="Proteomes" id="UP000593567">
    <property type="component" value="Unassembled WGS sequence"/>
</dbReference>
<dbReference type="OrthoDB" id="6133115at2759"/>
<dbReference type="GO" id="GO:0010629">
    <property type="term" value="P:negative regulation of gene expression"/>
    <property type="evidence" value="ECO:0007669"/>
    <property type="project" value="TreeGrafter"/>
</dbReference>
<dbReference type="PROSITE" id="PS51154">
    <property type="entry name" value="MACRO"/>
    <property type="match status" value="1"/>
</dbReference>
<dbReference type="InterPro" id="IPR052056">
    <property type="entry name" value="Mono-ARTD/PARP"/>
</dbReference>
<dbReference type="GO" id="GO:0003950">
    <property type="term" value="F:NAD+ poly-ADP-ribosyltransferase activity"/>
    <property type="evidence" value="ECO:0007669"/>
    <property type="project" value="TreeGrafter"/>
</dbReference>
<feature type="domain" description="Macro" evidence="6">
    <location>
        <begin position="1"/>
        <end position="76"/>
    </location>
</feature>
<keyword evidence="3" id="KW-0808">Transferase</keyword>
<evidence type="ECO:0000256" key="1">
    <source>
        <dbReference type="ARBA" id="ARBA00004123"/>
    </source>
</evidence>
<evidence type="ECO:0000259" key="6">
    <source>
        <dbReference type="PROSITE" id="PS51154"/>
    </source>
</evidence>
<dbReference type="GO" id="GO:0070212">
    <property type="term" value="P:protein poly-ADP-ribosylation"/>
    <property type="evidence" value="ECO:0007669"/>
    <property type="project" value="TreeGrafter"/>
</dbReference>
<evidence type="ECO:0000256" key="5">
    <source>
        <dbReference type="ARBA" id="ARBA00023242"/>
    </source>
</evidence>
<keyword evidence="2" id="KW-0328">Glycosyltransferase</keyword>
<dbReference type="PANTHER" id="PTHR14453">
    <property type="entry name" value="PARP/ZINC FINGER CCCH TYPE DOMAIN CONTAINING PROTEIN"/>
    <property type="match status" value="1"/>
</dbReference>
<protein>
    <recommendedName>
        <fullName evidence="6">Macro domain-containing protein</fullName>
    </recommendedName>
</protein>
<proteinExistence type="predicted"/>